<feature type="signal peptide" evidence="1">
    <location>
        <begin position="1"/>
        <end position="25"/>
    </location>
</feature>
<gene>
    <name evidence="2" type="ORF">HHA04nite_20100</name>
</gene>
<evidence type="ECO:0000256" key="1">
    <source>
        <dbReference type="SAM" id="SignalP"/>
    </source>
</evidence>
<organism evidence="2 3">
    <name type="scientific">Halomonas halophila</name>
    <dbReference type="NCBI Taxonomy" id="29573"/>
    <lineage>
        <taxon>Bacteria</taxon>
        <taxon>Pseudomonadati</taxon>
        <taxon>Pseudomonadota</taxon>
        <taxon>Gammaproteobacteria</taxon>
        <taxon>Oceanospirillales</taxon>
        <taxon>Halomonadaceae</taxon>
        <taxon>Halomonas</taxon>
    </lineage>
</organism>
<keyword evidence="1" id="KW-0732">Signal</keyword>
<evidence type="ECO:0000313" key="2">
    <source>
        <dbReference type="EMBL" id="GEK73466.1"/>
    </source>
</evidence>
<comment type="caution">
    <text evidence="2">The sequence shown here is derived from an EMBL/GenBank/DDBJ whole genome shotgun (WGS) entry which is preliminary data.</text>
</comment>
<evidence type="ECO:0000313" key="3">
    <source>
        <dbReference type="Proteomes" id="UP000321121"/>
    </source>
</evidence>
<accession>A0ABQ0U4T4</accession>
<dbReference type="EMBL" id="BJUS01000022">
    <property type="protein sequence ID" value="GEK73466.1"/>
    <property type="molecule type" value="Genomic_DNA"/>
</dbReference>
<name>A0ABQ0U4T4_9GAMM</name>
<keyword evidence="3" id="KW-1185">Reference proteome</keyword>
<protein>
    <submittedName>
        <fullName evidence="2">Uncharacterized protein</fullName>
    </submittedName>
</protein>
<proteinExistence type="predicted"/>
<reference evidence="2 3" key="1">
    <citation type="submission" date="2019-07" db="EMBL/GenBank/DDBJ databases">
        <title>Whole genome shotgun sequence of Halomonas halophila NBRC 102604.</title>
        <authorList>
            <person name="Hosoyama A."/>
            <person name="Uohara A."/>
            <person name="Ohji S."/>
            <person name="Ichikawa N."/>
        </authorList>
    </citation>
    <scope>NUCLEOTIDE SEQUENCE [LARGE SCALE GENOMIC DNA]</scope>
    <source>
        <strain evidence="2 3">NBRC 102604</strain>
    </source>
</reference>
<dbReference type="Proteomes" id="UP000321121">
    <property type="component" value="Unassembled WGS sequence"/>
</dbReference>
<dbReference type="RefSeq" id="WP_146909144.1">
    <property type="nucleotide sequence ID" value="NZ_BJUS01000022.1"/>
</dbReference>
<feature type="chain" id="PRO_5045669312" evidence="1">
    <location>
        <begin position="26"/>
        <end position="128"/>
    </location>
</feature>
<sequence>MKGSVQWLAAGAIILSAGMASSLQADDARMTDGFGSMQEVSTDVLEQARGRDVNVHLDQVTVQSIQDMQAISAGSSFKVVNGDMVTGNITFEGGSMGHYSGTGIFNNVTGNANAINNAIGISVYIANP</sequence>